<dbReference type="Gene3D" id="3.30.70.960">
    <property type="entry name" value="SEA domain"/>
    <property type="match status" value="1"/>
</dbReference>
<dbReference type="PANTHER" id="PTHR23301:SF0">
    <property type="entry name" value="CHITIN-BINDING TYPE-2 DOMAIN-CONTAINING PROTEIN-RELATED"/>
    <property type="match status" value="1"/>
</dbReference>
<feature type="region of interest" description="Disordered" evidence="6">
    <location>
        <begin position="325"/>
        <end position="358"/>
    </location>
</feature>
<dbReference type="InterPro" id="IPR013783">
    <property type="entry name" value="Ig-like_fold"/>
</dbReference>
<evidence type="ECO:0000256" key="6">
    <source>
        <dbReference type="SAM" id="MobiDB-lite"/>
    </source>
</evidence>
<dbReference type="InterPro" id="IPR013162">
    <property type="entry name" value="CD80_C2-set"/>
</dbReference>
<keyword evidence="7" id="KW-0472">Membrane</keyword>
<gene>
    <name evidence="9" type="ORF">KUTeg_012661</name>
</gene>
<dbReference type="InterPro" id="IPR036364">
    <property type="entry name" value="SEA_dom_sf"/>
</dbReference>
<feature type="region of interest" description="Disordered" evidence="6">
    <location>
        <begin position="397"/>
        <end position="430"/>
    </location>
</feature>
<evidence type="ECO:0000256" key="5">
    <source>
        <dbReference type="ARBA" id="ARBA00023180"/>
    </source>
</evidence>
<dbReference type="InterPro" id="IPR002557">
    <property type="entry name" value="Chitin-bd_dom"/>
</dbReference>
<evidence type="ECO:0000256" key="1">
    <source>
        <dbReference type="ARBA" id="ARBA00022669"/>
    </source>
</evidence>
<reference evidence="9 10" key="1">
    <citation type="submission" date="2022-12" db="EMBL/GenBank/DDBJ databases">
        <title>Chromosome-level genome of Tegillarca granosa.</title>
        <authorList>
            <person name="Kim J."/>
        </authorList>
    </citation>
    <scope>NUCLEOTIDE SEQUENCE [LARGE SCALE GENOMIC DNA]</scope>
    <source>
        <strain evidence="9">Teg-2019</strain>
        <tissue evidence="9">Adductor muscle</tissue>
    </source>
</reference>
<proteinExistence type="predicted"/>
<organism evidence="9 10">
    <name type="scientific">Tegillarca granosa</name>
    <name type="common">Malaysian cockle</name>
    <name type="synonym">Anadara granosa</name>
    <dbReference type="NCBI Taxonomy" id="220873"/>
    <lineage>
        <taxon>Eukaryota</taxon>
        <taxon>Metazoa</taxon>
        <taxon>Spiralia</taxon>
        <taxon>Lophotrochozoa</taxon>
        <taxon>Mollusca</taxon>
        <taxon>Bivalvia</taxon>
        <taxon>Autobranchia</taxon>
        <taxon>Pteriomorphia</taxon>
        <taxon>Arcoida</taxon>
        <taxon>Arcoidea</taxon>
        <taxon>Arcidae</taxon>
        <taxon>Tegillarca</taxon>
    </lineage>
</organism>
<keyword evidence="5" id="KW-0325">Glycoprotein</keyword>
<sequence>MDQRRWISFFDNIPPNEYQRRPLPPLPAPAYEEDPPDLQQHRICIKQDILPEVKKQRHRSQSKNSDKQKNKSKLELTETSVVLTLSIRNENQAKRMKHMQNGFRNNSISHKQKRVSTSSNEDSKNSHNELVTRQTKRRRRRRRRNVCILPMLVLTGVILAGLITAVTVIFISPHEQSKSSEEKPEFSMVMGHVDMRILNKDYHKDMENKSSESYTLFTVPLCQTVNNLFLLSNYSDIYYGCTVTMLNSGSIISYKDLVFQDINEKMGSFVIKSFLQSTSPEFQYNGISAVEMGEYIVDRDSIKVETEKYTTYMLPRKPSLRKTVTTTLLPTTTSETKQTSRSTSTSTSQTTSEGPIQDATTTAFKKETTTSQHTPVPSPIVTTSITNANTFSTITSTTTSTTSIASATTTVSPMETSTTPTATPKPSPYIKMTNREARTSQKDVAMTCTMGYFEGWTYITFSYKSGINSEMTILNVSSTGGADFPNPAFARRFIVDIKLGSRSALVSLNFTDVFCKDEGLYVCTAYSGEQQITANGALRVKDLPTIPVLQMPVELVEDREIVHPIVCTANIGYPPGRLVWKIRPKGYNKFLPFEDAKVDFSGRCNNIVSSTIVYTPTLEGNGTVLKCEVLNKHVPTKEDLYTTAIVKIVKGDICKGKTNNTRLNHPYECDKYIQCLKNTFTVHQCPMELCYNEETGSCGQTGLTMTNVVAYMNERVTSVTCRLLHMDSWKFIKMWKVLKTEERMELLTIFNDTKSLLTNSTMKGRIFADVQSTKNEVDVKLWLYNLECGDEGVYECTADVPFDIPVAQGNVMLKVKPQTPDIYVPAEIIDGRSLRELFTCIGDVGYPHGTLRWEVLYQNETEFRPLPFNETVSQKEGNCSLEVTREFRFTPTAAENGMVIRCVVENRYSLPEGQTLYNSIPIHVIPANYCTPNNSNPLPHPYDCTHYIQCTEGYLYVQKCSRGLCFNPDNNQCDLPEPVETDVVDPNYPCKPNRNGVYFPHPFLCNKYIWCVQGREIIQNCPLGTLYLSEGQCTFDTFNSHCFRTDAKNTTKT</sequence>
<feature type="compositionally biased region" description="Low complexity" evidence="6">
    <location>
        <begin position="397"/>
        <end position="424"/>
    </location>
</feature>
<dbReference type="Pfam" id="PF01607">
    <property type="entry name" value="CBM_14"/>
    <property type="match status" value="3"/>
</dbReference>
<comment type="caution">
    <text evidence="9">The sequence shown here is derived from an EMBL/GenBank/DDBJ whole genome shotgun (WGS) entry which is preliminary data.</text>
</comment>
<name>A0ABQ9F3N1_TEGGR</name>
<feature type="region of interest" description="Disordered" evidence="6">
    <location>
        <begin position="49"/>
        <end position="74"/>
    </location>
</feature>
<dbReference type="SMART" id="SM00494">
    <property type="entry name" value="ChtBD2"/>
    <property type="match status" value="3"/>
</dbReference>
<feature type="transmembrane region" description="Helical" evidence="7">
    <location>
        <begin position="146"/>
        <end position="171"/>
    </location>
</feature>
<dbReference type="InterPro" id="IPR051940">
    <property type="entry name" value="Chitin_bind-dev_reg"/>
</dbReference>
<feature type="compositionally biased region" description="Polar residues" evidence="6">
    <location>
        <begin position="102"/>
        <end position="120"/>
    </location>
</feature>
<evidence type="ECO:0000259" key="8">
    <source>
        <dbReference type="PROSITE" id="PS50940"/>
    </source>
</evidence>
<feature type="compositionally biased region" description="Basic and acidic residues" evidence="6">
    <location>
        <begin position="64"/>
        <end position="74"/>
    </location>
</feature>
<feature type="domain" description="Chitin-binding type-2" evidence="8">
    <location>
        <begin position="927"/>
        <end position="992"/>
    </location>
</feature>
<evidence type="ECO:0000256" key="3">
    <source>
        <dbReference type="ARBA" id="ARBA00022737"/>
    </source>
</evidence>
<evidence type="ECO:0000256" key="2">
    <source>
        <dbReference type="ARBA" id="ARBA00022729"/>
    </source>
</evidence>
<dbReference type="Gene3D" id="2.60.40.10">
    <property type="entry name" value="Immunoglobulins"/>
    <property type="match status" value="3"/>
</dbReference>
<keyword evidence="3" id="KW-0677">Repeat</keyword>
<accession>A0ABQ9F3N1</accession>
<dbReference type="Gene3D" id="2.170.140.10">
    <property type="entry name" value="Chitin binding domain"/>
    <property type="match status" value="3"/>
</dbReference>
<dbReference type="SUPFAM" id="SSF82671">
    <property type="entry name" value="SEA domain"/>
    <property type="match status" value="1"/>
</dbReference>
<dbReference type="Pfam" id="PF08205">
    <property type="entry name" value="C2-set_2"/>
    <property type="match status" value="1"/>
</dbReference>
<keyword evidence="7" id="KW-0812">Transmembrane</keyword>
<evidence type="ECO:0000256" key="4">
    <source>
        <dbReference type="ARBA" id="ARBA00023157"/>
    </source>
</evidence>
<feature type="domain" description="Chitin-binding type-2" evidence="8">
    <location>
        <begin position="993"/>
        <end position="1044"/>
    </location>
</feature>
<dbReference type="EMBL" id="JARBDR010000640">
    <property type="protein sequence ID" value="KAJ8310796.1"/>
    <property type="molecule type" value="Genomic_DNA"/>
</dbReference>
<feature type="domain" description="Chitin-binding type-2" evidence="8">
    <location>
        <begin position="651"/>
        <end position="698"/>
    </location>
</feature>
<dbReference type="Proteomes" id="UP001217089">
    <property type="component" value="Unassembled WGS sequence"/>
</dbReference>
<keyword evidence="10" id="KW-1185">Reference proteome</keyword>
<dbReference type="SUPFAM" id="SSF57625">
    <property type="entry name" value="Invertebrate chitin-binding proteins"/>
    <property type="match status" value="3"/>
</dbReference>
<keyword evidence="2" id="KW-0732">Signal</keyword>
<dbReference type="PANTHER" id="PTHR23301">
    <property type="entry name" value="CHITIN BINDING PERITROPHIN-A"/>
    <property type="match status" value="1"/>
</dbReference>
<keyword evidence="4" id="KW-1015">Disulfide bond</keyword>
<evidence type="ECO:0000256" key="7">
    <source>
        <dbReference type="SAM" id="Phobius"/>
    </source>
</evidence>
<keyword evidence="7" id="KW-1133">Transmembrane helix</keyword>
<keyword evidence="1" id="KW-0147">Chitin-binding</keyword>
<evidence type="ECO:0000313" key="10">
    <source>
        <dbReference type="Proteomes" id="UP001217089"/>
    </source>
</evidence>
<feature type="region of interest" description="Disordered" evidence="6">
    <location>
        <begin position="14"/>
        <end position="36"/>
    </location>
</feature>
<protein>
    <recommendedName>
        <fullName evidence="8">Chitin-binding type-2 domain-containing protein</fullName>
    </recommendedName>
</protein>
<feature type="region of interest" description="Disordered" evidence="6">
    <location>
        <begin position="100"/>
        <end position="140"/>
    </location>
</feature>
<evidence type="ECO:0000313" key="9">
    <source>
        <dbReference type="EMBL" id="KAJ8310796.1"/>
    </source>
</evidence>
<dbReference type="SUPFAM" id="SSF48726">
    <property type="entry name" value="Immunoglobulin"/>
    <property type="match status" value="2"/>
</dbReference>
<dbReference type="PROSITE" id="PS50940">
    <property type="entry name" value="CHIT_BIND_II"/>
    <property type="match status" value="3"/>
</dbReference>
<dbReference type="InterPro" id="IPR036179">
    <property type="entry name" value="Ig-like_dom_sf"/>
</dbReference>
<dbReference type="InterPro" id="IPR036508">
    <property type="entry name" value="Chitin-bd_dom_sf"/>
</dbReference>